<dbReference type="KEGG" id="marp:QYS47_17260"/>
<sequence length="115" mass="13034">MKKYLLLLHEDIEKMQKLSPKEMEELTNSHMAWAEKLGKSGHFISGEGLEENSVKISGKDSIVKDGTFLESKEMIGGYYLLQAKDLDTIIELAKGCPCHLWGGTTEIRPIMEYEE</sequence>
<evidence type="ECO:0000256" key="1">
    <source>
        <dbReference type="ARBA" id="ARBA00007689"/>
    </source>
</evidence>
<reference evidence="3" key="1">
    <citation type="submission" date="2023-08" db="EMBL/GenBank/DDBJ databases">
        <title>Comparative genomics and taxonomic characterization of three novel marine species of genus Marivirga.</title>
        <authorList>
            <person name="Muhammad N."/>
            <person name="Kim S.-G."/>
        </authorList>
    </citation>
    <scope>NUCLEOTIDE SEQUENCE</scope>
    <source>
        <strain evidence="3">BKB1-2</strain>
    </source>
</reference>
<gene>
    <name evidence="3" type="ORF">QYS47_17260</name>
</gene>
<evidence type="ECO:0000259" key="2">
    <source>
        <dbReference type="Pfam" id="PF03795"/>
    </source>
</evidence>
<dbReference type="Pfam" id="PF03795">
    <property type="entry name" value="YCII"/>
    <property type="match status" value="1"/>
</dbReference>
<feature type="domain" description="YCII-related" evidence="2">
    <location>
        <begin position="7"/>
        <end position="112"/>
    </location>
</feature>
<dbReference type="Proteomes" id="UP001232019">
    <property type="component" value="Chromosome"/>
</dbReference>
<dbReference type="SUPFAM" id="SSF54909">
    <property type="entry name" value="Dimeric alpha+beta barrel"/>
    <property type="match status" value="1"/>
</dbReference>
<dbReference type="Gene3D" id="3.30.70.1060">
    <property type="entry name" value="Dimeric alpha+beta barrel"/>
    <property type="match status" value="1"/>
</dbReference>
<accession>A0AA49GDS7</accession>
<dbReference type="InterPro" id="IPR005545">
    <property type="entry name" value="YCII"/>
</dbReference>
<comment type="similarity">
    <text evidence="1">Belongs to the YciI family.</text>
</comment>
<dbReference type="EMBL" id="CP129968">
    <property type="protein sequence ID" value="WKK79195.2"/>
    <property type="molecule type" value="Genomic_DNA"/>
</dbReference>
<dbReference type="PANTHER" id="PTHR35174:SF3">
    <property type="entry name" value="BLL7171 PROTEIN"/>
    <property type="match status" value="1"/>
</dbReference>
<protein>
    <submittedName>
        <fullName evidence="3">YciI family protein</fullName>
    </submittedName>
</protein>
<evidence type="ECO:0000313" key="3">
    <source>
        <dbReference type="EMBL" id="WKK79195.2"/>
    </source>
</evidence>
<dbReference type="InterPro" id="IPR011008">
    <property type="entry name" value="Dimeric_a/b-barrel"/>
</dbReference>
<organism evidence="3">
    <name type="scientific">Marivirga arenosa</name>
    <dbReference type="NCBI Taxonomy" id="3059076"/>
    <lineage>
        <taxon>Bacteria</taxon>
        <taxon>Pseudomonadati</taxon>
        <taxon>Bacteroidota</taxon>
        <taxon>Cytophagia</taxon>
        <taxon>Cytophagales</taxon>
        <taxon>Marivirgaceae</taxon>
        <taxon>Marivirga</taxon>
    </lineage>
</organism>
<proteinExistence type="inferred from homology"/>
<dbReference type="RefSeq" id="WP_322347112.1">
    <property type="nucleotide sequence ID" value="NZ_CP129968.2"/>
</dbReference>
<dbReference type="AlphaFoldDB" id="A0AA49GDS7"/>
<name>A0AA49GDS7_9BACT</name>
<dbReference type="PANTHER" id="PTHR35174">
    <property type="entry name" value="BLL7171 PROTEIN-RELATED"/>
    <property type="match status" value="1"/>
</dbReference>